<gene>
    <name evidence="1" type="primary">pol_785</name>
    <name evidence="1" type="ORF">NPIL_336651</name>
</gene>
<dbReference type="EMBL" id="BMAW01047893">
    <property type="protein sequence ID" value="GFS63212.1"/>
    <property type="molecule type" value="Genomic_DNA"/>
</dbReference>
<evidence type="ECO:0000313" key="1">
    <source>
        <dbReference type="EMBL" id="GFS63212.1"/>
    </source>
</evidence>
<sequence length="238" mass="27419">MSEQEEKEAELEVERQRRKAYMDFELQNRGDKLKTDDRSERPSVSCYGCGKPSITKPRCQNCKKPANKDSANFSNISLHSYYSNPNQSVVLKLDVKSTWRTTCADSRASVTFVGEVSYLLLRRERVNFQKTRLFTSLADGPKSEVEVYTTSVLTRLEGHVIRTPLIALSYAKGNQTLLEMDFLQKAGIVLNLKHCNWFFIDLIHRTCDFVNEVIIKMSKADLILRKIHAYLLMRKVNV</sequence>
<proteinExistence type="predicted"/>
<name>A0A8X6IX57_NEPPI</name>
<evidence type="ECO:0000313" key="2">
    <source>
        <dbReference type="Proteomes" id="UP000887013"/>
    </source>
</evidence>
<comment type="caution">
    <text evidence="1">The sequence shown here is derived from an EMBL/GenBank/DDBJ whole genome shotgun (WGS) entry which is preliminary data.</text>
</comment>
<accession>A0A8X6IX57</accession>
<dbReference type="AlphaFoldDB" id="A0A8X6IX57"/>
<organism evidence="1 2">
    <name type="scientific">Nephila pilipes</name>
    <name type="common">Giant wood spider</name>
    <name type="synonym">Nephila maculata</name>
    <dbReference type="NCBI Taxonomy" id="299642"/>
    <lineage>
        <taxon>Eukaryota</taxon>
        <taxon>Metazoa</taxon>
        <taxon>Ecdysozoa</taxon>
        <taxon>Arthropoda</taxon>
        <taxon>Chelicerata</taxon>
        <taxon>Arachnida</taxon>
        <taxon>Araneae</taxon>
        <taxon>Araneomorphae</taxon>
        <taxon>Entelegynae</taxon>
        <taxon>Araneoidea</taxon>
        <taxon>Nephilidae</taxon>
        <taxon>Nephila</taxon>
    </lineage>
</organism>
<dbReference type="Proteomes" id="UP000887013">
    <property type="component" value="Unassembled WGS sequence"/>
</dbReference>
<reference evidence="1" key="1">
    <citation type="submission" date="2020-08" db="EMBL/GenBank/DDBJ databases">
        <title>Multicomponent nature underlies the extraordinary mechanical properties of spider dragline silk.</title>
        <authorList>
            <person name="Kono N."/>
            <person name="Nakamura H."/>
            <person name="Mori M."/>
            <person name="Yoshida Y."/>
            <person name="Ohtoshi R."/>
            <person name="Malay A.D."/>
            <person name="Moran D.A.P."/>
            <person name="Tomita M."/>
            <person name="Numata K."/>
            <person name="Arakawa K."/>
        </authorList>
    </citation>
    <scope>NUCLEOTIDE SEQUENCE</scope>
</reference>
<keyword evidence="2" id="KW-1185">Reference proteome</keyword>
<protein>
    <submittedName>
        <fullName evidence="1">Retrovirus-related Pol polyprotein from transposon 297</fullName>
    </submittedName>
</protein>